<reference evidence="3" key="1">
    <citation type="submission" date="2025-08" db="UniProtKB">
        <authorList>
            <consortium name="Ensembl"/>
        </authorList>
    </citation>
    <scope>IDENTIFICATION</scope>
</reference>
<organism evidence="3 4">
    <name type="scientific">Gadus morhua</name>
    <name type="common">Atlantic cod</name>
    <dbReference type="NCBI Taxonomy" id="8049"/>
    <lineage>
        <taxon>Eukaryota</taxon>
        <taxon>Metazoa</taxon>
        <taxon>Chordata</taxon>
        <taxon>Craniata</taxon>
        <taxon>Vertebrata</taxon>
        <taxon>Euteleostomi</taxon>
        <taxon>Actinopterygii</taxon>
        <taxon>Neopterygii</taxon>
        <taxon>Teleostei</taxon>
        <taxon>Neoteleostei</taxon>
        <taxon>Acanthomorphata</taxon>
        <taxon>Zeiogadaria</taxon>
        <taxon>Gadariae</taxon>
        <taxon>Gadiformes</taxon>
        <taxon>Gadoidei</taxon>
        <taxon>Gadidae</taxon>
        <taxon>Gadus</taxon>
    </lineage>
</organism>
<dbReference type="GeneTree" id="ENSGT01000000214408"/>
<dbReference type="GO" id="GO:0003676">
    <property type="term" value="F:nucleic acid binding"/>
    <property type="evidence" value="ECO:0007669"/>
    <property type="project" value="InterPro"/>
</dbReference>
<proteinExistence type="predicted"/>
<keyword evidence="4" id="KW-1185">Reference proteome</keyword>
<reference evidence="3" key="2">
    <citation type="submission" date="2025-09" db="UniProtKB">
        <authorList>
            <consortium name="Ensembl"/>
        </authorList>
    </citation>
    <scope>IDENTIFICATION</scope>
</reference>
<dbReference type="Ensembl" id="ENSGMOT00000016139.2">
    <property type="protein sequence ID" value="ENSGMOP00000015736.2"/>
    <property type="gene ID" value="ENSGMOG00000014655.2"/>
</dbReference>
<dbReference type="InterPro" id="IPR050951">
    <property type="entry name" value="Retrovirus_Pol_polyprotein"/>
</dbReference>
<evidence type="ECO:0000313" key="3">
    <source>
        <dbReference type="Ensembl" id="ENSGMOP00000015736.2"/>
    </source>
</evidence>
<dbReference type="PANTHER" id="PTHR37984:SF5">
    <property type="entry name" value="PROTEIN NYNRIN-LIKE"/>
    <property type="match status" value="1"/>
</dbReference>
<dbReference type="InterPro" id="IPR012337">
    <property type="entry name" value="RNaseH-like_sf"/>
</dbReference>
<dbReference type="InterPro" id="IPR036397">
    <property type="entry name" value="RNaseH_sf"/>
</dbReference>
<dbReference type="Proteomes" id="UP000694546">
    <property type="component" value="Chromosome 5"/>
</dbReference>
<protein>
    <recommendedName>
        <fullName evidence="1">Gypsy retrotransposon integrase-like protein 1</fullName>
    </recommendedName>
</protein>
<dbReference type="Pfam" id="PF00665">
    <property type="entry name" value="rve"/>
    <property type="match status" value="1"/>
</dbReference>
<accession>A0A8C4ZN90</accession>
<dbReference type="PROSITE" id="PS50994">
    <property type="entry name" value="INTEGRASE"/>
    <property type="match status" value="1"/>
</dbReference>
<dbReference type="Pfam" id="PF17921">
    <property type="entry name" value="Integrase_H2C2"/>
    <property type="match status" value="1"/>
</dbReference>
<evidence type="ECO:0000313" key="4">
    <source>
        <dbReference type="Proteomes" id="UP000694546"/>
    </source>
</evidence>
<dbReference type="PANTHER" id="PTHR37984">
    <property type="entry name" value="PROTEIN CBG26694"/>
    <property type="match status" value="1"/>
</dbReference>
<dbReference type="AlphaFoldDB" id="A0A8C4ZN90"/>
<sequence length="407" mass="45542">MLYFPAASDEQLYYSFQGKLRLVVCNQVQVCNAFKECHDNLGSGGHPGRRRTTEKVLASYHWKTLREDVKKSVDECPRCQRHEKIKTVAPVLHPISVKEAWSVLGVDLMGPLPTTAKATDLFTKWVVAKCLYTKTTAEVTKKIVSILLDFGLVEKIITDQGREFVNEVNRGVLETLGVKHCITSAYHPQANGQAERTNRNIKEALAKYCGEGQNDWDAHLKGIVASINTSKQVILCNSCICIHSTLNQDKKKVADLHAENYNINILSKTGKKKAYETRKGRNVKSFHFQIGDEVLKANKRKEGRKGGRLESNWFGPYVVASISEKGVATLSSTKGAPLKQRVNVSQLKPFTKPNLRGIIIVDTRTHYTNRPGAEILVQDGNVCLTREDFLSLGLPQFMESNVSILKF</sequence>
<dbReference type="InterPro" id="IPR041588">
    <property type="entry name" value="Integrase_H2C2"/>
</dbReference>
<name>A0A8C4ZN90_GADMO</name>
<dbReference type="InterPro" id="IPR001584">
    <property type="entry name" value="Integrase_cat-core"/>
</dbReference>
<dbReference type="Gene3D" id="3.30.420.10">
    <property type="entry name" value="Ribonuclease H-like superfamily/Ribonuclease H"/>
    <property type="match status" value="1"/>
</dbReference>
<dbReference type="Gene3D" id="1.10.340.70">
    <property type="match status" value="1"/>
</dbReference>
<feature type="domain" description="Integrase catalytic" evidence="2">
    <location>
        <begin position="86"/>
        <end position="258"/>
    </location>
</feature>
<evidence type="ECO:0000256" key="1">
    <source>
        <dbReference type="ARBA" id="ARBA00039658"/>
    </source>
</evidence>
<dbReference type="SUPFAM" id="SSF53098">
    <property type="entry name" value="Ribonuclease H-like"/>
    <property type="match status" value="1"/>
</dbReference>
<evidence type="ECO:0000259" key="2">
    <source>
        <dbReference type="PROSITE" id="PS50994"/>
    </source>
</evidence>
<dbReference type="GO" id="GO:0015074">
    <property type="term" value="P:DNA integration"/>
    <property type="evidence" value="ECO:0007669"/>
    <property type="project" value="InterPro"/>
</dbReference>